<feature type="compositionally biased region" description="Basic and acidic residues" evidence="1">
    <location>
        <begin position="239"/>
        <end position="495"/>
    </location>
</feature>
<evidence type="ECO:0000313" key="3">
    <source>
        <dbReference type="Proteomes" id="UP001187471"/>
    </source>
</evidence>
<feature type="compositionally biased region" description="Basic and acidic residues" evidence="1">
    <location>
        <begin position="16"/>
        <end position="71"/>
    </location>
</feature>
<reference evidence="2" key="1">
    <citation type="submission" date="2022-12" db="EMBL/GenBank/DDBJ databases">
        <title>Draft genome assemblies for two species of Escallonia (Escalloniales).</title>
        <authorList>
            <person name="Chanderbali A."/>
            <person name="Dervinis C."/>
            <person name="Anghel I."/>
            <person name="Soltis D."/>
            <person name="Soltis P."/>
            <person name="Zapata F."/>
        </authorList>
    </citation>
    <scope>NUCLEOTIDE SEQUENCE</scope>
    <source>
        <strain evidence="2">UCBG92.1500</strain>
        <tissue evidence="2">Leaf</tissue>
    </source>
</reference>
<comment type="caution">
    <text evidence="2">The sequence shown here is derived from an EMBL/GenBank/DDBJ whole genome shotgun (WGS) entry which is preliminary data.</text>
</comment>
<feature type="compositionally biased region" description="Basic and acidic residues" evidence="1">
    <location>
        <begin position="676"/>
        <end position="696"/>
    </location>
</feature>
<feature type="compositionally biased region" description="Basic and acidic residues" evidence="1">
    <location>
        <begin position="111"/>
        <end position="229"/>
    </location>
</feature>
<feature type="compositionally biased region" description="Basic and acidic residues" evidence="1">
    <location>
        <begin position="610"/>
        <end position="634"/>
    </location>
</feature>
<sequence length="1243" mass="141376">MPRSSRSKSHKQSKHSAKEAAREAASESEEDVRMKDRSTGEEVKAVRVSRDLASGEKRKLSSQAREGKESSGHGNGDAEEYVGSKRRKEKERVDVGGGTDRWNGGGDERDEGVKVEKEFKESKSRDSKGLVDSKSRASKRHETGGEKKEENVGSAVEKEESKGGSRVESRRKSEKDSVRKEAHQSKDLKEKEKEKDKDKEKDRGSERERKVQDAKRDVDVRTVDGEVGKKQALQSVDGSEDRQGKRGREYAVVHAQDELQIFEPEKETEKKSKRRGDGSSEKEKYQDDSREPDERRLSSRGDRAKDGRYKDDRHKDGSYGDKHRDDGDRENKHREDKYRDDGEKDNRHKDGKYREDGERSTRHRDDKYRDDGDRDSRHRDEKYREDGNRDNRRREDRYREDGERDNRRRDDKYREGGDRDDRQKDDRYKEDGDRDNRQKEEKHREDVDRESRHKDGKQRDDIDKDKRIRDVMYRDEHSSRDRASESDTKRLRDEANAADLQYRKSSYRDGSPNYDDRVTKYKDDKGRRRGNDKEDHTDIRSRNTKEQRPDAEKRPTSNIKADLVTDRGRVSKQEEAKYRDYGYEDRRYNITSNREFPGAASTDKISSSRSLEKTLQKDDGHVTDLPERRPRSDTRPLPLPLMDKSPSSTNTDRRHLNRSDVRRSLDVEEFGPRSGGSKDVKDYSVKEGGRGSRELPMEAYPGDDLSQAEGDNQSVSSPFTRNSHFSGNSRSLLPPPPPPFRTGVDSPLIFGSSEDDNRVKPNNRHRRFGDPNMGRGQGNAWKGVPNWPAPVANGFMPFPHGPPPGFHPMMSQFPAPPMFRPSMELNIPYHIPDTERFSGHGRQHGWRNPVDDPPPLHGWDANNGVFSDESHVYGRLDWDHNRNQMSNRGWETSGHVWKGQNSSVSTDMQSVSQKEDSANLPADEVLSGHSGQQNEQNLPDLQADSFNFSQSSDALQKNTPEAPKASPDESPDVSKMSMKDDSHLFDIYLSKLDISVDLAQPELYSQCISLMDMEDQNAVSDEDDHKILYVEEVVEAKVTSDKASSASLFAAMNDSVFQKAISLYKKQKEELRATNGELVSFPIVENLKSVPTCAQSEAGKPGNLVSECDEHEEEVCPVTLSPKLDEPVVADTLEKAEELIPTVDKVQMEVDPVSRDAVDIVVDDVVLKNVEAPDACFPGCLGDANGSSNVEGNHKKEKLLDTKCGALLFSDVSSEACEALMPESIESGSKRELHLKINKQLDI</sequence>
<feature type="region of interest" description="Disordered" evidence="1">
    <location>
        <begin position="887"/>
        <end position="937"/>
    </location>
</feature>
<gene>
    <name evidence="2" type="ORF">RJ640_019049</name>
</gene>
<feature type="region of interest" description="Disordered" evidence="1">
    <location>
        <begin position="1"/>
        <end position="778"/>
    </location>
</feature>
<feature type="compositionally biased region" description="Basic and acidic residues" evidence="1">
    <location>
        <begin position="563"/>
        <end position="588"/>
    </location>
</feature>
<proteinExistence type="predicted"/>
<dbReference type="PANTHER" id="PTHR34837:SF1">
    <property type="entry name" value="LOW PROTEIN: ZINC FINGER CCCH DOMAIN PROTEIN"/>
    <property type="match status" value="1"/>
</dbReference>
<accession>A0AA88QUV9</accession>
<feature type="compositionally biased region" description="Basic and acidic residues" evidence="1">
    <location>
        <begin position="514"/>
        <end position="555"/>
    </location>
</feature>
<feature type="compositionally biased region" description="Gly residues" evidence="1">
    <location>
        <begin position="95"/>
        <end position="105"/>
    </location>
</feature>
<organism evidence="2 3">
    <name type="scientific">Escallonia rubra</name>
    <dbReference type="NCBI Taxonomy" id="112253"/>
    <lineage>
        <taxon>Eukaryota</taxon>
        <taxon>Viridiplantae</taxon>
        <taxon>Streptophyta</taxon>
        <taxon>Embryophyta</taxon>
        <taxon>Tracheophyta</taxon>
        <taxon>Spermatophyta</taxon>
        <taxon>Magnoliopsida</taxon>
        <taxon>eudicotyledons</taxon>
        <taxon>Gunneridae</taxon>
        <taxon>Pentapetalae</taxon>
        <taxon>asterids</taxon>
        <taxon>campanulids</taxon>
        <taxon>Escalloniales</taxon>
        <taxon>Escalloniaceae</taxon>
        <taxon>Escallonia</taxon>
    </lineage>
</organism>
<dbReference type="Proteomes" id="UP001187471">
    <property type="component" value="Unassembled WGS sequence"/>
</dbReference>
<feature type="compositionally biased region" description="Basic and acidic residues" evidence="1">
    <location>
        <begin position="651"/>
        <end position="666"/>
    </location>
</feature>
<dbReference type="PANTHER" id="PTHR34837">
    <property type="entry name" value="OS05G0595500 PROTEIN"/>
    <property type="match status" value="1"/>
</dbReference>
<keyword evidence="3" id="KW-1185">Reference proteome</keyword>
<evidence type="ECO:0000256" key="1">
    <source>
        <dbReference type="SAM" id="MobiDB-lite"/>
    </source>
</evidence>
<dbReference type="EMBL" id="JAVXUO010003123">
    <property type="protein sequence ID" value="KAK2966520.1"/>
    <property type="molecule type" value="Genomic_DNA"/>
</dbReference>
<protein>
    <recommendedName>
        <fullName evidence="4">Zinc finger CCCH domain-containing protein 13</fullName>
    </recommendedName>
</protein>
<dbReference type="AlphaFoldDB" id="A0AA88QUV9"/>
<evidence type="ECO:0000313" key="2">
    <source>
        <dbReference type="EMBL" id="KAK2966520.1"/>
    </source>
</evidence>
<name>A0AA88QUV9_9ASTE</name>
<feature type="region of interest" description="Disordered" evidence="1">
    <location>
        <begin position="952"/>
        <end position="977"/>
    </location>
</feature>
<feature type="compositionally biased region" description="Polar residues" evidence="1">
    <location>
        <begin position="709"/>
        <end position="731"/>
    </location>
</feature>
<feature type="compositionally biased region" description="Basic residues" evidence="1">
    <location>
        <begin position="1"/>
        <end position="15"/>
    </location>
</feature>
<feature type="compositionally biased region" description="Polar residues" evidence="1">
    <location>
        <begin position="899"/>
        <end position="912"/>
    </location>
</feature>
<evidence type="ECO:0008006" key="4">
    <source>
        <dbReference type="Google" id="ProtNLM"/>
    </source>
</evidence>